<accession>A0A8J3W9U0</accession>
<dbReference type="Gene3D" id="3.90.1200.10">
    <property type="match status" value="1"/>
</dbReference>
<dbReference type="SUPFAM" id="SSF56112">
    <property type="entry name" value="Protein kinase-like (PK-like)"/>
    <property type="match status" value="1"/>
</dbReference>
<dbReference type="Proteomes" id="UP000616724">
    <property type="component" value="Unassembled WGS sequence"/>
</dbReference>
<dbReference type="AlphaFoldDB" id="A0A8J3W9U0"/>
<name>A0A8J3W9U0_9ACTN</name>
<dbReference type="EMBL" id="BOOH01000070">
    <property type="protein sequence ID" value="GIH81183.1"/>
    <property type="molecule type" value="Genomic_DNA"/>
</dbReference>
<evidence type="ECO:0000259" key="1">
    <source>
        <dbReference type="Pfam" id="PF01636"/>
    </source>
</evidence>
<dbReference type="Pfam" id="PF01636">
    <property type="entry name" value="APH"/>
    <property type="match status" value="1"/>
</dbReference>
<evidence type="ECO:0000313" key="3">
    <source>
        <dbReference type="Proteomes" id="UP000616724"/>
    </source>
</evidence>
<proteinExistence type="predicted"/>
<dbReference type="PANTHER" id="PTHR21310:SF40">
    <property type="entry name" value="AMINOGLYCOSIDE PHOSPHOTRANSFERASE DOMAIN-CONTAINING PROTEIN-RELATED"/>
    <property type="match status" value="1"/>
</dbReference>
<dbReference type="PANTHER" id="PTHR21310">
    <property type="entry name" value="AMINOGLYCOSIDE PHOSPHOTRANSFERASE-RELATED-RELATED"/>
    <property type="match status" value="1"/>
</dbReference>
<feature type="domain" description="Aminoglycoside phosphotransferase" evidence="1">
    <location>
        <begin position="48"/>
        <end position="248"/>
    </location>
</feature>
<reference evidence="2 3" key="1">
    <citation type="submission" date="2021-01" db="EMBL/GenBank/DDBJ databases">
        <title>Whole genome shotgun sequence of Planobispora longispora NBRC 13918.</title>
        <authorList>
            <person name="Komaki H."/>
            <person name="Tamura T."/>
        </authorList>
    </citation>
    <scope>NUCLEOTIDE SEQUENCE [LARGE SCALE GENOMIC DNA]</scope>
    <source>
        <strain evidence="2 3">NBRC 13918</strain>
    </source>
</reference>
<gene>
    <name evidence="2" type="ORF">Plo01_76120</name>
</gene>
<dbReference type="InterPro" id="IPR011009">
    <property type="entry name" value="Kinase-like_dom_sf"/>
</dbReference>
<comment type="caution">
    <text evidence="2">The sequence shown here is derived from an EMBL/GenBank/DDBJ whole genome shotgun (WGS) entry which is preliminary data.</text>
</comment>
<keyword evidence="3" id="KW-1185">Reference proteome</keyword>
<dbReference type="InterPro" id="IPR051678">
    <property type="entry name" value="AGP_Transferase"/>
</dbReference>
<protein>
    <recommendedName>
        <fullName evidence="1">Aminoglycoside phosphotransferase domain-containing protein</fullName>
    </recommendedName>
</protein>
<dbReference type="RefSeq" id="WP_203895587.1">
    <property type="nucleotide sequence ID" value="NZ_BOOH01000070.1"/>
</dbReference>
<organism evidence="2 3">
    <name type="scientific">Planobispora longispora</name>
    <dbReference type="NCBI Taxonomy" id="28887"/>
    <lineage>
        <taxon>Bacteria</taxon>
        <taxon>Bacillati</taxon>
        <taxon>Actinomycetota</taxon>
        <taxon>Actinomycetes</taxon>
        <taxon>Streptosporangiales</taxon>
        <taxon>Streptosporangiaceae</taxon>
        <taxon>Planobispora</taxon>
    </lineage>
</organism>
<dbReference type="InterPro" id="IPR002575">
    <property type="entry name" value="Aminoglycoside_PTrfase"/>
</dbReference>
<sequence length="302" mass="34054">MNESRLDSLPFTAAEAQKTLDTVCREIGLHAEDARLIRLGENAIFQLAAEEVIVRIARSAEVLPDATKEVAVAKWLRESGLPAAEPVDHEQPRLVRGKPVTFWRFVDDSGEKASVKDLARILRQLHSFPVPAGLPLPELDIFGRVSERIATAEVLSDQDRDFLTDRLAELRGSYTNLRYPLAPCAVHGDAHQQNLIKTPDGKILLIDFERFAFGQPETDLAVTATERLIGWHTPREYEGFATAYGFDIMGWEGFPVLRSINELKMTTWLMQNVNESEQVAQEFQVRFASLRDDEAPRAWTPF</sequence>
<evidence type="ECO:0000313" key="2">
    <source>
        <dbReference type="EMBL" id="GIH81183.1"/>
    </source>
</evidence>